<dbReference type="EMBL" id="JAHQCW010000015">
    <property type="protein sequence ID" value="MBU9736962.1"/>
    <property type="molecule type" value="Genomic_DNA"/>
</dbReference>
<feature type="compositionally biased region" description="Low complexity" evidence="1">
    <location>
        <begin position="32"/>
        <end position="48"/>
    </location>
</feature>
<dbReference type="RefSeq" id="WP_238721586.1">
    <property type="nucleotide sequence ID" value="NZ_JAHQCW010000015.1"/>
</dbReference>
<keyword evidence="2" id="KW-0732">Signal</keyword>
<dbReference type="Pfam" id="PF04392">
    <property type="entry name" value="ABC_sub_bind"/>
    <property type="match status" value="1"/>
</dbReference>
<dbReference type="CDD" id="cd06325">
    <property type="entry name" value="PBP1_ABC_unchar_transporter"/>
    <property type="match status" value="1"/>
</dbReference>
<evidence type="ECO:0000313" key="3">
    <source>
        <dbReference type="EMBL" id="MBU9736962.1"/>
    </source>
</evidence>
<organism evidence="3 4">
    <name type="scientific">Diplocloster agilis</name>
    <dbReference type="NCBI Taxonomy" id="2850323"/>
    <lineage>
        <taxon>Bacteria</taxon>
        <taxon>Bacillati</taxon>
        <taxon>Bacillota</taxon>
        <taxon>Clostridia</taxon>
        <taxon>Lachnospirales</taxon>
        <taxon>Lachnospiraceae</taxon>
        <taxon>Diplocloster</taxon>
    </lineage>
</organism>
<feature type="region of interest" description="Disordered" evidence="1">
    <location>
        <begin position="23"/>
        <end position="72"/>
    </location>
</feature>
<dbReference type="PANTHER" id="PTHR35271:SF1">
    <property type="entry name" value="ABC TRANSPORTER, SUBSTRATE-BINDING LIPOPROTEIN"/>
    <property type="match status" value="1"/>
</dbReference>
<gene>
    <name evidence="3" type="ORF">KTH89_10460</name>
</gene>
<proteinExistence type="predicted"/>
<comment type="caution">
    <text evidence="3">The sequence shown here is derived from an EMBL/GenBank/DDBJ whole genome shotgun (WGS) entry which is preliminary data.</text>
</comment>
<protein>
    <submittedName>
        <fullName evidence="3">ABC transporter substrate-binding protein</fullName>
    </submittedName>
</protein>
<reference evidence="3" key="1">
    <citation type="submission" date="2021-06" db="EMBL/GenBank/DDBJ databases">
        <title>Description of novel taxa of the family Lachnospiraceae.</title>
        <authorList>
            <person name="Chaplin A.V."/>
            <person name="Sokolova S.R."/>
            <person name="Pikina A.P."/>
            <person name="Korzhanova M."/>
            <person name="Belova V."/>
            <person name="Korostin D."/>
            <person name="Efimov B.A."/>
        </authorList>
    </citation>
    <scope>NUCLEOTIDE SEQUENCE</scope>
    <source>
        <strain evidence="3">ASD5720</strain>
    </source>
</reference>
<dbReference type="AlphaFoldDB" id="A0A949K0A1"/>
<evidence type="ECO:0000313" key="4">
    <source>
        <dbReference type="Proteomes" id="UP000712157"/>
    </source>
</evidence>
<dbReference type="PANTHER" id="PTHR35271">
    <property type="entry name" value="ABC TRANSPORTER, SUBSTRATE-BINDING LIPOPROTEIN-RELATED"/>
    <property type="match status" value="1"/>
</dbReference>
<dbReference type="PROSITE" id="PS51257">
    <property type="entry name" value="PROKAR_LIPOPROTEIN"/>
    <property type="match status" value="1"/>
</dbReference>
<feature type="chain" id="PRO_5038846019" evidence="2">
    <location>
        <begin position="21"/>
        <end position="380"/>
    </location>
</feature>
<dbReference type="Proteomes" id="UP000712157">
    <property type="component" value="Unassembled WGS sequence"/>
</dbReference>
<sequence>MKKKMLAVILSMTMAAALLGGCGNEQKESSAAKEPAATEQPAPQADDPQAAKEPEEAGDNASSEENKPASGLVEGDFTIGISQFAQHGSLDNCREGFLTGLAEEGFIEGENLTVEYQNAEADMGIVNQIPQGFVSNKVDLICAIATPAAQSAYNAAMNSGIPVIYTAVNDPVGAELAKEDGMPVGEVTGTSDKLPVDAQLKMIRELLPDAKKIGIMYTTSEVNSESTIAEYEAAVGQYGFELVTTGINTTADAPLAADNLLSKVDCLNNLTDNTVVSALPTILDKANTQKIPVFGSEVEQVKIGCLASEGIDYYQLGIKTGKMAAQVLKGEKKASEIKMETITGSELYLNTKVADDLGISLPDDVKSRASETFTEIQMAE</sequence>
<dbReference type="SUPFAM" id="SSF53822">
    <property type="entry name" value="Periplasmic binding protein-like I"/>
    <property type="match status" value="1"/>
</dbReference>
<name>A0A949K0A1_9FIRM</name>
<dbReference type="Gene3D" id="3.40.50.2300">
    <property type="match status" value="2"/>
</dbReference>
<evidence type="ECO:0000256" key="2">
    <source>
        <dbReference type="SAM" id="SignalP"/>
    </source>
</evidence>
<feature type="signal peptide" evidence="2">
    <location>
        <begin position="1"/>
        <end position="20"/>
    </location>
</feature>
<keyword evidence="4" id="KW-1185">Reference proteome</keyword>
<evidence type="ECO:0000256" key="1">
    <source>
        <dbReference type="SAM" id="MobiDB-lite"/>
    </source>
</evidence>
<dbReference type="InterPro" id="IPR007487">
    <property type="entry name" value="ABC_transpt-TYRBP-like"/>
</dbReference>
<dbReference type="InterPro" id="IPR028082">
    <property type="entry name" value="Peripla_BP_I"/>
</dbReference>
<accession>A0A949K0A1</accession>